<dbReference type="PANTHER" id="PTHR45566:SF1">
    <property type="entry name" value="HTH-TYPE TRANSCRIPTIONAL REGULATOR YHJB-RELATED"/>
    <property type="match status" value="1"/>
</dbReference>
<proteinExistence type="predicted"/>
<dbReference type="Proteomes" id="UP000199492">
    <property type="component" value="Unassembled WGS sequence"/>
</dbReference>
<evidence type="ECO:0000259" key="2">
    <source>
        <dbReference type="PROSITE" id="PS50110"/>
    </source>
</evidence>
<sequence length="218" mass="24762">MEVLIIDDHPIQIDGYKSILSLSDINEFLNITACYNCEEAYKIITTSQNRNHFALAVIDYSIPPYEDQNIFNGQDIARLMQMYFLETKIVIITSHTEAIVLYNILKKVNPQGLLVKSDIDGEELLDAFSEITKGNYYFSESVKKAKKLLISKEELLDTTNRKIIELLAQGIKTKNLPTHLALSQSAVEKRKSIIKDVLGITKGNDEDILREVRKLGLL</sequence>
<evidence type="ECO:0000313" key="4">
    <source>
        <dbReference type="Proteomes" id="UP000199492"/>
    </source>
</evidence>
<dbReference type="EMBL" id="FNCZ01000001">
    <property type="protein sequence ID" value="SDG72101.1"/>
    <property type="molecule type" value="Genomic_DNA"/>
</dbReference>
<dbReference type="Pfam" id="PF00072">
    <property type="entry name" value="Response_reg"/>
    <property type="match status" value="1"/>
</dbReference>
<dbReference type="PANTHER" id="PTHR45566">
    <property type="entry name" value="HTH-TYPE TRANSCRIPTIONAL REGULATOR YHJB-RELATED"/>
    <property type="match status" value="1"/>
</dbReference>
<dbReference type="GO" id="GO:0000160">
    <property type="term" value="P:phosphorelay signal transduction system"/>
    <property type="evidence" value="ECO:0007669"/>
    <property type="project" value="InterPro"/>
</dbReference>
<dbReference type="OrthoDB" id="651456at2"/>
<feature type="modified residue" description="4-aspartylphosphate" evidence="1">
    <location>
        <position position="59"/>
    </location>
</feature>
<keyword evidence="3" id="KW-0238">DNA-binding</keyword>
<evidence type="ECO:0000256" key="1">
    <source>
        <dbReference type="PROSITE-ProRule" id="PRU00169"/>
    </source>
</evidence>
<organism evidence="3 4">
    <name type="scientific">Winogradskyella thalassocola</name>
    <dbReference type="NCBI Taxonomy" id="262004"/>
    <lineage>
        <taxon>Bacteria</taxon>
        <taxon>Pseudomonadati</taxon>
        <taxon>Bacteroidota</taxon>
        <taxon>Flavobacteriia</taxon>
        <taxon>Flavobacteriales</taxon>
        <taxon>Flavobacteriaceae</taxon>
        <taxon>Winogradskyella</taxon>
    </lineage>
</organism>
<evidence type="ECO:0000313" key="3">
    <source>
        <dbReference type="EMBL" id="SDG72101.1"/>
    </source>
</evidence>
<feature type="domain" description="Response regulatory" evidence="2">
    <location>
        <begin position="2"/>
        <end position="131"/>
    </location>
</feature>
<name>A0A1G7WJC8_9FLAO</name>
<dbReference type="STRING" id="262004.SAMN04489796_101390"/>
<gene>
    <name evidence="3" type="ORF">SAMN04489796_101390</name>
</gene>
<dbReference type="SUPFAM" id="SSF52172">
    <property type="entry name" value="CheY-like"/>
    <property type="match status" value="1"/>
</dbReference>
<dbReference type="InterPro" id="IPR001789">
    <property type="entry name" value="Sig_transdc_resp-reg_receiver"/>
</dbReference>
<dbReference type="RefSeq" id="WP_092465897.1">
    <property type="nucleotide sequence ID" value="NZ_FNCZ01000001.1"/>
</dbReference>
<dbReference type="Gene3D" id="3.40.50.2300">
    <property type="match status" value="1"/>
</dbReference>
<dbReference type="AlphaFoldDB" id="A0A1G7WJC8"/>
<keyword evidence="1" id="KW-0597">Phosphoprotein</keyword>
<dbReference type="InterPro" id="IPR051015">
    <property type="entry name" value="EvgA-like"/>
</dbReference>
<reference evidence="4" key="1">
    <citation type="submission" date="2016-10" db="EMBL/GenBank/DDBJ databases">
        <authorList>
            <person name="Varghese N."/>
            <person name="Submissions S."/>
        </authorList>
    </citation>
    <scope>NUCLEOTIDE SEQUENCE [LARGE SCALE GENOMIC DNA]</scope>
    <source>
        <strain evidence="4">DSM 15363</strain>
    </source>
</reference>
<dbReference type="PROSITE" id="PS50110">
    <property type="entry name" value="RESPONSE_REGULATORY"/>
    <property type="match status" value="1"/>
</dbReference>
<keyword evidence="4" id="KW-1185">Reference proteome</keyword>
<protein>
    <submittedName>
        <fullName evidence="3">DNA-binding response regulator, NarL/FixJ family, contains REC and HTH domains</fullName>
    </submittedName>
</protein>
<accession>A0A1G7WJC8</accession>
<dbReference type="GO" id="GO:0003677">
    <property type="term" value="F:DNA binding"/>
    <property type="evidence" value="ECO:0007669"/>
    <property type="project" value="UniProtKB-KW"/>
</dbReference>
<dbReference type="InterPro" id="IPR011006">
    <property type="entry name" value="CheY-like_superfamily"/>
</dbReference>
<dbReference type="SMART" id="SM00448">
    <property type="entry name" value="REC"/>
    <property type="match status" value="1"/>
</dbReference>